<feature type="non-terminal residue" evidence="2">
    <location>
        <position position="248"/>
    </location>
</feature>
<evidence type="ECO:0000313" key="2">
    <source>
        <dbReference type="EMBL" id="KDQ27683.1"/>
    </source>
</evidence>
<dbReference type="HOGENOM" id="CLU_098162_0_0_1"/>
<feature type="non-terminal residue" evidence="2">
    <location>
        <position position="1"/>
    </location>
</feature>
<evidence type="ECO:0000256" key="1">
    <source>
        <dbReference type="SAM" id="MobiDB-lite"/>
    </source>
</evidence>
<dbReference type="VEuPathDB" id="FungiDB:PLEOSDRAFT_1056199"/>
<gene>
    <name evidence="2" type="ORF">PLEOSDRAFT_1056199</name>
</gene>
<feature type="region of interest" description="Disordered" evidence="1">
    <location>
        <begin position="153"/>
        <end position="172"/>
    </location>
</feature>
<dbReference type="InParanoid" id="A0A067NI24"/>
<feature type="compositionally biased region" description="Acidic residues" evidence="1">
    <location>
        <begin position="186"/>
        <end position="198"/>
    </location>
</feature>
<sequence length="248" mass="26927">MKFLYPASNSASGLSHSQLALKIARHSPCTSCSSCYGLRPPPGTEVLPDDQQAVQTTLVDQYGSEDEDDMQLPYLEYCGCGHFSSVHGANELELGSEEFARRGRVAIRLDELLQDVGKLTDFDYVDTDITSLRKQMQLPVSLLSPTMATFSISQKKSSSNPSSPASSVLSEVPPFKKRRISISSLSDDDDDDDDEEEERPLAARVKPSHRSGKKGPGYKSKPHPASKKHAKSNGSAKTNGHSAATVKV</sequence>
<dbReference type="STRING" id="1137138.A0A067NI24"/>
<name>A0A067NI24_PLEO1</name>
<reference evidence="3" key="1">
    <citation type="journal article" date="2014" name="Proc. Natl. Acad. Sci. U.S.A.">
        <title>Extensive sampling of basidiomycete genomes demonstrates inadequacy of the white-rot/brown-rot paradigm for wood decay fungi.</title>
        <authorList>
            <person name="Riley R."/>
            <person name="Salamov A.A."/>
            <person name="Brown D.W."/>
            <person name="Nagy L.G."/>
            <person name="Floudas D."/>
            <person name="Held B.W."/>
            <person name="Levasseur A."/>
            <person name="Lombard V."/>
            <person name="Morin E."/>
            <person name="Otillar R."/>
            <person name="Lindquist E.A."/>
            <person name="Sun H."/>
            <person name="LaButti K.M."/>
            <person name="Schmutz J."/>
            <person name="Jabbour D."/>
            <person name="Luo H."/>
            <person name="Baker S.E."/>
            <person name="Pisabarro A.G."/>
            <person name="Walton J.D."/>
            <person name="Blanchette R.A."/>
            <person name="Henrissat B."/>
            <person name="Martin F."/>
            <person name="Cullen D."/>
            <person name="Hibbett D.S."/>
            <person name="Grigoriev I.V."/>
        </authorList>
    </citation>
    <scope>NUCLEOTIDE SEQUENCE [LARGE SCALE GENOMIC DNA]</scope>
    <source>
        <strain evidence="3">PC15</strain>
    </source>
</reference>
<dbReference type="AlphaFoldDB" id="A0A067NI24"/>
<dbReference type="OrthoDB" id="128536at2759"/>
<organism evidence="2 3">
    <name type="scientific">Pleurotus ostreatus (strain PC15)</name>
    <name type="common">Oyster mushroom</name>
    <dbReference type="NCBI Taxonomy" id="1137138"/>
    <lineage>
        <taxon>Eukaryota</taxon>
        <taxon>Fungi</taxon>
        <taxon>Dikarya</taxon>
        <taxon>Basidiomycota</taxon>
        <taxon>Agaricomycotina</taxon>
        <taxon>Agaricomycetes</taxon>
        <taxon>Agaricomycetidae</taxon>
        <taxon>Agaricales</taxon>
        <taxon>Pleurotineae</taxon>
        <taxon>Pleurotaceae</taxon>
        <taxon>Pleurotus</taxon>
    </lineage>
</organism>
<accession>A0A067NI24</accession>
<feature type="compositionally biased region" description="Polar residues" evidence="1">
    <location>
        <begin position="232"/>
        <end position="242"/>
    </location>
</feature>
<evidence type="ECO:0000313" key="3">
    <source>
        <dbReference type="Proteomes" id="UP000027073"/>
    </source>
</evidence>
<feature type="region of interest" description="Disordered" evidence="1">
    <location>
        <begin position="179"/>
        <end position="248"/>
    </location>
</feature>
<protein>
    <submittedName>
        <fullName evidence="2">Uncharacterized protein</fullName>
    </submittedName>
</protein>
<feature type="compositionally biased region" description="Basic residues" evidence="1">
    <location>
        <begin position="220"/>
        <end position="231"/>
    </location>
</feature>
<dbReference type="EMBL" id="KL198008">
    <property type="protein sequence ID" value="KDQ27683.1"/>
    <property type="molecule type" value="Genomic_DNA"/>
</dbReference>
<dbReference type="Proteomes" id="UP000027073">
    <property type="component" value="Unassembled WGS sequence"/>
</dbReference>
<proteinExistence type="predicted"/>